<dbReference type="PROSITE" id="PS51750">
    <property type="entry name" value="BRO_N"/>
    <property type="match status" value="1"/>
</dbReference>
<evidence type="ECO:0000259" key="2">
    <source>
        <dbReference type="PROSITE" id="PS51750"/>
    </source>
</evidence>
<dbReference type="InterPro" id="IPR003497">
    <property type="entry name" value="BRO_N_domain"/>
</dbReference>
<proteinExistence type="predicted"/>
<feature type="domain" description="Bro-N" evidence="2">
    <location>
        <begin position="1"/>
        <end position="108"/>
    </location>
</feature>
<evidence type="ECO:0000313" key="3">
    <source>
        <dbReference type="EMBL" id="HJG96519.1"/>
    </source>
</evidence>
<dbReference type="EMBL" id="DYUB01000173">
    <property type="protein sequence ID" value="HJG96519.1"/>
    <property type="molecule type" value="Genomic_DNA"/>
</dbReference>
<keyword evidence="1" id="KW-0175">Coiled coil</keyword>
<protein>
    <submittedName>
        <fullName evidence="3">Bro-N domain-containing protein</fullName>
    </submittedName>
</protein>
<feature type="coiled-coil region" evidence="1">
    <location>
        <begin position="134"/>
        <end position="165"/>
    </location>
</feature>
<dbReference type="Proteomes" id="UP000776700">
    <property type="component" value="Unassembled WGS sequence"/>
</dbReference>
<evidence type="ECO:0000256" key="1">
    <source>
        <dbReference type="SAM" id="Coils"/>
    </source>
</evidence>
<gene>
    <name evidence="3" type="ORF">K8V90_05390</name>
</gene>
<reference evidence="3" key="2">
    <citation type="submission" date="2021-09" db="EMBL/GenBank/DDBJ databases">
        <authorList>
            <person name="Gilroy R."/>
        </authorList>
    </citation>
    <scope>NUCLEOTIDE SEQUENCE</scope>
    <source>
        <strain evidence="3">1277</strain>
    </source>
</reference>
<name>A0A921SZA5_9FIRM</name>
<organism evidence="3 4">
    <name type="scientific">Romboutsia timonensis</name>
    <dbReference type="NCBI Taxonomy" id="1776391"/>
    <lineage>
        <taxon>Bacteria</taxon>
        <taxon>Bacillati</taxon>
        <taxon>Bacillota</taxon>
        <taxon>Clostridia</taxon>
        <taxon>Peptostreptococcales</taxon>
        <taxon>Peptostreptococcaceae</taxon>
        <taxon>Romboutsia</taxon>
    </lineage>
</organism>
<dbReference type="Pfam" id="PF02498">
    <property type="entry name" value="Bro-N"/>
    <property type="match status" value="1"/>
</dbReference>
<reference evidence="3" key="1">
    <citation type="journal article" date="2021" name="PeerJ">
        <title>Extensive microbial diversity within the chicken gut microbiome revealed by metagenomics and culture.</title>
        <authorList>
            <person name="Gilroy R."/>
            <person name="Ravi A."/>
            <person name="Getino M."/>
            <person name="Pursley I."/>
            <person name="Horton D.L."/>
            <person name="Alikhan N.F."/>
            <person name="Baker D."/>
            <person name="Gharbi K."/>
            <person name="Hall N."/>
            <person name="Watson M."/>
            <person name="Adriaenssens E.M."/>
            <person name="Foster-Nyarko E."/>
            <person name="Jarju S."/>
            <person name="Secka A."/>
            <person name="Antonio M."/>
            <person name="Oren A."/>
            <person name="Chaudhuri R.R."/>
            <person name="La Ragione R."/>
            <person name="Hildebrand F."/>
            <person name="Pallen M.J."/>
        </authorList>
    </citation>
    <scope>NUCLEOTIDE SEQUENCE</scope>
    <source>
        <strain evidence="3">1277</strain>
    </source>
</reference>
<comment type="caution">
    <text evidence="3">The sequence shown here is derived from an EMBL/GenBank/DDBJ whole genome shotgun (WGS) entry which is preliminary data.</text>
</comment>
<evidence type="ECO:0000313" key="4">
    <source>
        <dbReference type="Proteomes" id="UP000776700"/>
    </source>
</evidence>
<accession>A0A921SZA5</accession>
<dbReference type="SMART" id="SM01040">
    <property type="entry name" value="Bro-N"/>
    <property type="match status" value="1"/>
</dbReference>
<sequence length="257" mass="30105">MNNIKVIDEREVLGFDFKVYGNADNPLFLAKDVAKWIGYDKSSINKMINSVDEDEKLNGTIFRAGQSREMWFLTEDGLYEVLMQSRKPIAKEFKKKVKEILKELRKGNQMLVSTGNREADLYTQLMQASMQAISQVLNQNMEMLKQDLKEEFKKEKENLKGIITEQEIVHKSQLQEARNLIGFKTKNTSSLTKLLKAKLSMIKGSNVMANDYHYMIAKERLFRKYVVWTWEEIPIHRYDEVHADIDSIEDLDDIYFN</sequence>
<dbReference type="AlphaFoldDB" id="A0A921SZA5"/>